<keyword evidence="3" id="KW-1185">Reference proteome</keyword>
<feature type="compositionally biased region" description="Basic and acidic residues" evidence="1">
    <location>
        <begin position="36"/>
        <end position="48"/>
    </location>
</feature>
<organism evidence="2 3">
    <name type="scientific">Araneus ventricosus</name>
    <name type="common">Orbweaver spider</name>
    <name type="synonym">Epeira ventricosa</name>
    <dbReference type="NCBI Taxonomy" id="182803"/>
    <lineage>
        <taxon>Eukaryota</taxon>
        <taxon>Metazoa</taxon>
        <taxon>Ecdysozoa</taxon>
        <taxon>Arthropoda</taxon>
        <taxon>Chelicerata</taxon>
        <taxon>Arachnida</taxon>
        <taxon>Araneae</taxon>
        <taxon>Araneomorphae</taxon>
        <taxon>Entelegynae</taxon>
        <taxon>Araneoidea</taxon>
        <taxon>Araneidae</taxon>
        <taxon>Araneus</taxon>
    </lineage>
</organism>
<protein>
    <submittedName>
        <fullName evidence="2">Uncharacterized protein</fullName>
    </submittedName>
</protein>
<gene>
    <name evidence="2" type="ORF">AVEN_95377_1</name>
</gene>
<reference evidence="2 3" key="1">
    <citation type="journal article" date="2019" name="Sci. Rep.">
        <title>Orb-weaving spider Araneus ventricosus genome elucidates the spidroin gene catalogue.</title>
        <authorList>
            <person name="Kono N."/>
            <person name="Nakamura H."/>
            <person name="Ohtoshi R."/>
            <person name="Moran D.A.P."/>
            <person name="Shinohara A."/>
            <person name="Yoshida Y."/>
            <person name="Fujiwara M."/>
            <person name="Mori M."/>
            <person name="Tomita M."/>
            <person name="Arakawa K."/>
        </authorList>
    </citation>
    <scope>NUCLEOTIDE SEQUENCE [LARGE SCALE GENOMIC DNA]</scope>
</reference>
<dbReference type="EMBL" id="BGPR01000192">
    <property type="protein sequence ID" value="GBM03474.1"/>
    <property type="molecule type" value="Genomic_DNA"/>
</dbReference>
<proteinExistence type="predicted"/>
<evidence type="ECO:0000313" key="3">
    <source>
        <dbReference type="Proteomes" id="UP000499080"/>
    </source>
</evidence>
<accession>A0A4Y2CHQ4</accession>
<sequence>MGSAPTRAVEPEVVGSAPHRSGEQGRKGWPLAASRSDGEWGGRGEYSHAPRNPLGPRKQIVLKTSKDQGVQEHLVNVKRGELGDKFTLIQELAK</sequence>
<dbReference type="AlphaFoldDB" id="A0A4Y2CHQ4"/>
<evidence type="ECO:0000313" key="2">
    <source>
        <dbReference type="EMBL" id="GBM03474.1"/>
    </source>
</evidence>
<comment type="caution">
    <text evidence="2">The sequence shown here is derived from an EMBL/GenBank/DDBJ whole genome shotgun (WGS) entry which is preliminary data.</text>
</comment>
<feature type="region of interest" description="Disordered" evidence="1">
    <location>
        <begin position="1"/>
        <end position="56"/>
    </location>
</feature>
<evidence type="ECO:0000256" key="1">
    <source>
        <dbReference type="SAM" id="MobiDB-lite"/>
    </source>
</evidence>
<name>A0A4Y2CHQ4_ARAVE</name>
<dbReference type="Proteomes" id="UP000499080">
    <property type="component" value="Unassembled WGS sequence"/>
</dbReference>